<evidence type="ECO:0000256" key="1">
    <source>
        <dbReference type="SAM" id="SignalP"/>
    </source>
</evidence>
<reference evidence="2 4" key="2">
    <citation type="journal article" date="2014" name="BMC Genomics">
        <title>An improved genome release (version Mt4.0) for the model legume Medicago truncatula.</title>
        <authorList>
            <person name="Tang H."/>
            <person name="Krishnakumar V."/>
            <person name="Bidwell S."/>
            <person name="Rosen B."/>
            <person name="Chan A."/>
            <person name="Zhou S."/>
            <person name="Gentzbittel L."/>
            <person name="Childs K.L."/>
            <person name="Yandell M."/>
            <person name="Gundlach H."/>
            <person name="Mayer K.F."/>
            <person name="Schwartz D.C."/>
            <person name="Town C.D."/>
        </authorList>
    </citation>
    <scope>GENOME REANNOTATION</scope>
    <source>
        <strain evidence="2">A17</strain>
        <strain evidence="3 4">cv. Jemalong A17</strain>
    </source>
</reference>
<dbReference type="PaxDb" id="3880-AES97124"/>
<dbReference type="Proteomes" id="UP000002051">
    <property type="component" value="Chromosome 5"/>
</dbReference>
<dbReference type="EnsemblPlants" id="KEH27870">
    <property type="protein sequence ID" value="KEH27870"/>
    <property type="gene ID" value="MTR_5g045665"/>
</dbReference>
<reference evidence="2 4" key="1">
    <citation type="journal article" date="2011" name="Nature">
        <title>The Medicago genome provides insight into the evolution of rhizobial symbioses.</title>
        <authorList>
            <person name="Young N.D."/>
            <person name="Debelle F."/>
            <person name="Oldroyd G.E."/>
            <person name="Geurts R."/>
            <person name="Cannon S.B."/>
            <person name="Udvardi M.K."/>
            <person name="Benedito V.A."/>
            <person name="Mayer K.F."/>
            <person name="Gouzy J."/>
            <person name="Schoof H."/>
            <person name="Van de Peer Y."/>
            <person name="Proost S."/>
            <person name="Cook D.R."/>
            <person name="Meyers B.C."/>
            <person name="Spannagl M."/>
            <person name="Cheung F."/>
            <person name="De Mita S."/>
            <person name="Krishnakumar V."/>
            <person name="Gundlach H."/>
            <person name="Zhou S."/>
            <person name="Mudge J."/>
            <person name="Bharti A.K."/>
            <person name="Murray J.D."/>
            <person name="Naoumkina M.A."/>
            <person name="Rosen B."/>
            <person name="Silverstein K.A."/>
            <person name="Tang H."/>
            <person name="Rombauts S."/>
            <person name="Zhao P.X."/>
            <person name="Zhou P."/>
            <person name="Barbe V."/>
            <person name="Bardou P."/>
            <person name="Bechner M."/>
            <person name="Bellec A."/>
            <person name="Berger A."/>
            <person name="Berges H."/>
            <person name="Bidwell S."/>
            <person name="Bisseling T."/>
            <person name="Choisne N."/>
            <person name="Couloux A."/>
            <person name="Denny R."/>
            <person name="Deshpande S."/>
            <person name="Dai X."/>
            <person name="Doyle J.J."/>
            <person name="Dudez A.M."/>
            <person name="Farmer A.D."/>
            <person name="Fouteau S."/>
            <person name="Franken C."/>
            <person name="Gibelin C."/>
            <person name="Gish J."/>
            <person name="Goldstein S."/>
            <person name="Gonzalez A.J."/>
            <person name="Green P.J."/>
            <person name="Hallab A."/>
            <person name="Hartog M."/>
            <person name="Hua A."/>
            <person name="Humphray S.J."/>
            <person name="Jeong D.H."/>
            <person name="Jing Y."/>
            <person name="Jocker A."/>
            <person name="Kenton S.M."/>
            <person name="Kim D.J."/>
            <person name="Klee K."/>
            <person name="Lai H."/>
            <person name="Lang C."/>
            <person name="Lin S."/>
            <person name="Macmil S.L."/>
            <person name="Magdelenat G."/>
            <person name="Matthews L."/>
            <person name="McCorrison J."/>
            <person name="Monaghan E.L."/>
            <person name="Mun J.H."/>
            <person name="Najar F.Z."/>
            <person name="Nicholson C."/>
            <person name="Noirot C."/>
            <person name="O'Bleness M."/>
            <person name="Paule C.R."/>
            <person name="Poulain J."/>
            <person name="Prion F."/>
            <person name="Qin B."/>
            <person name="Qu C."/>
            <person name="Retzel E.F."/>
            <person name="Riddle C."/>
            <person name="Sallet E."/>
            <person name="Samain S."/>
            <person name="Samson N."/>
            <person name="Sanders I."/>
            <person name="Saurat O."/>
            <person name="Scarpelli C."/>
            <person name="Schiex T."/>
            <person name="Segurens B."/>
            <person name="Severin A.J."/>
            <person name="Sherrier D.J."/>
            <person name="Shi R."/>
            <person name="Sims S."/>
            <person name="Singer S.R."/>
            <person name="Sinharoy S."/>
            <person name="Sterck L."/>
            <person name="Viollet A."/>
            <person name="Wang B.B."/>
            <person name="Wang K."/>
            <person name="Wang M."/>
            <person name="Wang X."/>
            <person name="Warfsmann J."/>
            <person name="Weissenbach J."/>
            <person name="White D.D."/>
            <person name="White J.D."/>
            <person name="Wiley G.B."/>
            <person name="Wincker P."/>
            <person name="Xing Y."/>
            <person name="Yang L."/>
            <person name="Yao Z."/>
            <person name="Ying F."/>
            <person name="Zhai J."/>
            <person name="Zhou L."/>
            <person name="Zuber A."/>
            <person name="Denarie J."/>
            <person name="Dixon R.A."/>
            <person name="May G.D."/>
            <person name="Schwartz D.C."/>
            <person name="Rogers J."/>
            <person name="Quetier F."/>
            <person name="Town C.D."/>
            <person name="Roe B.A."/>
        </authorList>
    </citation>
    <scope>NUCLEOTIDE SEQUENCE [LARGE SCALE GENOMIC DNA]</scope>
    <source>
        <strain evidence="2">A17</strain>
        <strain evidence="3 4">cv. Jemalong A17</strain>
    </source>
</reference>
<gene>
    <name evidence="2" type="ordered locus">MTR_5g045665</name>
</gene>
<sequence>MSLVIFTVFLGIIAVAAIELPDQNHKLLGKCSSSGDCLTGLFCSSCHVEFHASRCVRSSTTNPFKLLKLEFWKKKIDGRFSGHGGRICTLFFWPLVRHLSVAECCNSVADFEIRK</sequence>
<proteinExistence type="predicted"/>
<feature type="chain" id="PRO_5014499863" evidence="1">
    <location>
        <begin position="18"/>
        <end position="115"/>
    </location>
</feature>
<evidence type="ECO:0000313" key="4">
    <source>
        <dbReference type="Proteomes" id="UP000002051"/>
    </source>
</evidence>
<organism evidence="2 4">
    <name type="scientific">Medicago truncatula</name>
    <name type="common">Barrel medic</name>
    <name type="synonym">Medicago tribuloides</name>
    <dbReference type="NCBI Taxonomy" id="3880"/>
    <lineage>
        <taxon>Eukaryota</taxon>
        <taxon>Viridiplantae</taxon>
        <taxon>Streptophyta</taxon>
        <taxon>Embryophyta</taxon>
        <taxon>Tracheophyta</taxon>
        <taxon>Spermatophyta</taxon>
        <taxon>Magnoliopsida</taxon>
        <taxon>eudicotyledons</taxon>
        <taxon>Gunneridae</taxon>
        <taxon>Pentapetalae</taxon>
        <taxon>rosids</taxon>
        <taxon>fabids</taxon>
        <taxon>Fabales</taxon>
        <taxon>Fabaceae</taxon>
        <taxon>Papilionoideae</taxon>
        <taxon>50 kb inversion clade</taxon>
        <taxon>NPAAA clade</taxon>
        <taxon>Hologalegina</taxon>
        <taxon>IRL clade</taxon>
        <taxon>Trifolieae</taxon>
        <taxon>Medicago</taxon>
    </lineage>
</organism>
<reference evidence="3" key="3">
    <citation type="submission" date="2015-04" db="UniProtKB">
        <authorList>
            <consortium name="EnsemblPlants"/>
        </authorList>
    </citation>
    <scope>IDENTIFICATION</scope>
    <source>
        <strain evidence="3">cv. Jemalong A17</strain>
    </source>
</reference>
<keyword evidence="1" id="KW-0732">Signal</keyword>
<accession>A0A072UPX2</accession>
<dbReference type="HOGENOM" id="CLU_2112521_0_0_1"/>
<protein>
    <submittedName>
        <fullName evidence="2 3">Uncharacterized protein</fullName>
    </submittedName>
</protein>
<dbReference type="EMBL" id="CM001221">
    <property type="protein sequence ID" value="KEH27870.1"/>
    <property type="molecule type" value="Genomic_DNA"/>
</dbReference>
<keyword evidence="4" id="KW-1185">Reference proteome</keyword>
<evidence type="ECO:0000313" key="2">
    <source>
        <dbReference type="EMBL" id="KEH27870.1"/>
    </source>
</evidence>
<evidence type="ECO:0000313" key="3">
    <source>
        <dbReference type="EnsemblPlants" id="KEH27870"/>
    </source>
</evidence>
<name>A0A072UPX2_MEDTR</name>
<dbReference type="eggNOG" id="ENOG502S74U">
    <property type="taxonomic scope" value="Eukaryota"/>
</dbReference>
<dbReference type="AlphaFoldDB" id="A0A072UPX2"/>
<feature type="signal peptide" evidence="1">
    <location>
        <begin position="1"/>
        <end position="17"/>
    </location>
</feature>